<keyword evidence="3" id="KW-1185">Reference proteome</keyword>
<dbReference type="SUPFAM" id="SSF52540">
    <property type="entry name" value="P-loop containing nucleoside triphosphate hydrolases"/>
    <property type="match status" value="1"/>
</dbReference>
<evidence type="ECO:0000259" key="1">
    <source>
        <dbReference type="Pfam" id="PF00685"/>
    </source>
</evidence>
<dbReference type="InterPro" id="IPR051135">
    <property type="entry name" value="Gal/GlcNAc/GalNAc_ST"/>
</dbReference>
<evidence type="ECO:0000313" key="3">
    <source>
        <dbReference type="Proteomes" id="UP001634394"/>
    </source>
</evidence>
<dbReference type="Proteomes" id="UP001634394">
    <property type="component" value="Unassembled WGS sequence"/>
</dbReference>
<organism evidence="2 3">
    <name type="scientific">Sinanodonta woodiana</name>
    <name type="common">Chinese pond mussel</name>
    <name type="synonym">Anodonta woodiana</name>
    <dbReference type="NCBI Taxonomy" id="1069815"/>
    <lineage>
        <taxon>Eukaryota</taxon>
        <taxon>Metazoa</taxon>
        <taxon>Spiralia</taxon>
        <taxon>Lophotrochozoa</taxon>
        <taxon>Mollusca</taxon>
        <taxon>Bivalvia</taxon>
        <taxon>Autobranchia</taxon>
        <taxon>Heteroconchia</taxon>
        <taxon>Palaeoheterodonta</taxon>
        <taxon>Unionida</taxon>
        <taxon>Unionoidea</taxon>
        <taxon>Unionidae</taxon>
        <taxon>Unioninae</taxon>
        <taxon>Sinanodonta</taxon>
    </lineage>
</organism>
<dbReference type="PANTHER" id="PTHR10704">
    <property type="entry name" value="CARBOHYDRATE SULFOTRANSFERASE"/>
    <property type="match status" value="1"/>
</dbReference>
<dbReference type="Pfam" id="PF00685">
    <property type="entry name" value="Sulfotransfer_1"/>
    <property type="match status" value="1"/>
</dbReference>
<dbReference type="AlphaFoldDB" id="A0ABD3VKK1"/>
<dbReference type="InterPro" id="IPR000863">
    <property type="entry name" value="Sulfotransferase_dom"/>
</dbReference>
<sequence>MIWSRIRSWFWFKREDSLMKSHLAAQCSRMLNDYKNGLKLIKEYPGRFKFLIYEDLMDDRTNKAKKLYKFLGMNCSSEEDALIKMLERATKTRHLPEDMSRFSNIKTPAFAWRILLRWKTVQIADSVCLDAYKTLGYMAFPDESAYSNYSFVSFRTPSYLSL</sequence>
<protein>
    <recommendedName>
        <fullName evidence="1">Sulfotransferase domain-containing protein</fullName>
    </recommendedName>
</protein>
<comment type="caution">
    <text evidence="2">The sequence shown here is derived from an EMBL/GenBank/DDBJ whole genome shotgun (WGS) entry which is preliminary data.</text>
</comment>
<dbReference type="EMBL" id="JBJQND010000011">
    <property type="protein sequence ID" value="KAL3862114.1"/>
    <property type="molecule type" value="Genomic_DNA"/>
</dbReference>
<reference evidence="2 3" key="1">
    <citation type="submission" date="2024-11" db="EMBL/GenBank/DDBJ databases">
        <title>Chromosome-level genome assembly of the freshwater bivalve Anodonta woodiana.</title>
        <authorList>
            <person name="Chen X."/>
        </authorList>
    </citation>
    <scope>NUCLEOTIDE SEQUENCE [LARGE SCALE GENOMIC DNA]</scope>
    <source>
        <strain evidence="2">MN2024</strain>
        <tissue evidence="2">Gills</tissue>
    </source>
</reference>
<name>A0ABD3VKK1_SINWO</name>
<proteinExistence type="predicted"/>
<dbReference type="Gene3D" id="3.40.50.300">
    <property type="entry name" value="P-loop containing nucleotide triphosphate hydrolases"/>
    <property type="match status" value="1"/>
</dbReference>
<dbReference type="InterPro" id="IPR027417">
    <property type="entry name" value="P-loop_NTPase"/>
</dbReference>
<evidence type="ECO:0000313" key="2">
    <source>
        <dbReference type="EMBL" id="KAL3862114.1"/>
    </source>
</evidence>
<accession>A0ABD3VKK1</accession>
<gene>
    <name evidence="2" type="ORF">ACJMK2_008106</name>
</gene>
<feature type="domain" description="Sulfotransferase" evidence="1">
    <location>
        <begin position="24"/>
        <end position="91"/>
    </location>
</feature>
<dbReference type="PANTHER" id="PTHR10704:SF44">
    <property type="entry name" value="LD35051P-RELATED"/>
    <property type="match status" value="1"/>
</dbReference>